<dbReference type="EMBL" id="BAABFC010000017">
    <property type="protein sequence ID" value="GAA4501604.1"/>
    <property type="molecule type" value="Genomic_DNA"/>
</dbReference>
<sequence length="44" mass="5229">MVKRKGHKTKTSTKEFTMYNYDLLALAAVSNLFFKSRVQKDLYR</sequence>
<proteinExistence type="predicted"/>
<gene>
    <name evidence="1" type="ORF">GCM10023095_24980</name>
</gene>
<dbReference type="RefSeq" id="WP_345013599.1">
    <property type="nucleotide sequence ID" value="NZ_BAABFC010000017.1"/>
</dbReference>
<evidence type="ECO:0000313" key="2">
    <source>
        <dbReference type="Proteomes" id="UP001501321"/>
    </source>
</evidence>
<protein>
    <submittedName>
        <fullName evidence="1">Uncharacterized protein</fullName>
    </submittedName>
</protein>
<evidence type="ECO:0000313" key="1">
    <source>
        <dbReference type="EMBL" id="GAA4501604.1"/>
    </source>
</evidence>
<reference evidence="2" key="1">
    <citation type="journal article" date="2019" name="Int. J. Syst. Evol. Microbiol.">
        <title>The Global Catalogue of Microorganisms (GCM) 10K type strain sequencing project: providing services to taxonomists for standard genome sequencing and annotation.</title>
        <authorList>
            <consortium name="The Broad Institute Genomics Platform"/>
            <consortium name="The Broad Institute Genome Sequencing Center for Infectious Disease"/>
            <person name="Wu L."/>
            <person name="Ma J."/>
        </authorList>
    </citation>
    <scope>NUCLEOTIDE SEQUENCE [LARGE SCALE GENOMIC DNA]</scope>
    <source>
        <strain evidence="2">JCM 32226</strain>
    </source>
</reference>
<comment type="caution">
    <text evidence="1">The sequence shown here is derived from an EMBL/GenBank/DDBJ whole genome shotgun (WGS) entry which is preliminary data.</text>
</comment>
<accession>A0ABP8QDS7</accession>
<name>A0ABP8QDS7_9GAMM</name>
<dbReference type="Proteomes" id="UP001501321">
    <property type="component" value="Unassembled WGS sequence"/>
</dbReference>
<organism evidence="1 2">
    <name type="scientific">Pseudaeromonas paramecii</name>
    <dbReference type="NCBI Taxonomy" id="2138166"/>
    <lineage>
        <taxon>Bacteria</taxon>
        <taxon>Pseudomonadati</taxon>
        <taxon>Pseudomonadota</taxon>
        <taxon>Gammaproteobacteria</taxon>
        <taxon>Aeromonadales</taxon>
        <taxon>Aeromonadaceae</taxon>
        <taxon>Pseudaeromonas</taxon>
    </lineage>
</organism>
<keyword evidence="2" id="KW-1185">Reference proteome</keyword>